<gene>
    <name evidence="1" type="ORF">BDN72DRAFT_906348</name>
</gene>
<organism evidence="1 2">
    <name type="scientific">Pluteus cervinus</name>
    <dbReference type="NCBI Taxonomy" id="181527"/>
    <lineage>
        <taxon>Eukaryota</taxon>
        <taxon>Fungi</taxon>
        <taxon>Dikarya</taxon>
        <taxon>Basidiomycota</taxon>
        <taxon>Agaricomycotina</taxon>
        <taxon>Agaricomycetes</taxon>
        <taxon>Agaricomycetidae</taxon>
        <taxon>Agaricales</taxon>
        <taxon>Pluteineae</taxon>
        <taxon>Pluteaceae</taxon>
        <taxon>Pluteus</taxon>
    </lineage>
</organism>
<accession>A0ACD3A0B7</accession>
<sequence length="448" mass="49173">MHSPHSNEPDDAYDEVAYTKEYLAGKTKNKLTQFIQRQHSQWPLSKFNPSRTTVGEMKKILLDPAHGFTHQVQATAGETGKELAGASVDEATDGLVDHNNKEVIVANPVRSPPGYSVGGGCSEVPAFRETGKFTATVFVEDHRTIPSRKFTVDISLFRLEDTSCSGGLTQYDDHIFIRTNELVFQVLRSPFILPGAVAVGWPYPSRPDFIQHFFAGSTGASLDEMDCSPVVLSVSPATGITIHIEPDPTSSSAPPLADIYRDDATPTPPATTESRADTAKPLELANLKGRAHGKGKASTSRSAKLIENQEVIVWLKGLAAVRDKDGVFSGSKNKRLKNPQVVETWKFAATFLHDFHDAIFTPASKSDSEDKKPQKVTRADIRIALDVEETWMLEATRATDFISKYSERPEVLAELMKDTGRYKLYKFLCDFDSTEASDAGGSTSGTRM</sequence>
<proteinExistence type="predicted"/>
<name>A0ACD3A0B7_9AGAR</name>
<dbReference type="Proteomes" id="UP000308600">
    <property type="component" value="Unassembled WGS sequence"/>
</dbReference>
<protein>
    <submittedName>
        <fullName evidence="1">Uncharacterized protein</fullName>
    </submittedName>
</protein>
<dbReference type="EMBL" id="ML209164">
    <property type="protein sequence ID" value="TFK58865.1"/>
    <property type="molecule type" value="Genomic_DNA"/>
</dbReference>
<evidence type="ECO:0000313" key="2">
    <source>
        <dbReference type="Proteomes" id="UP000308600"/>
    </source>
</evidence>
<reference evidence="1 2" key="1">
    <citation type="journal article" date="2019" name="Nat. Ecol. Evol.">
        <title>Megaphylogeny resolves global patterns of mushroom evolution.</title>
        <authorList>
            <person name="Varga T."/>
            <person name="Krizsan K."/>
            <person name="Foldi C."/>
            <person name="Dima B."/>
            <person name="Sanchez-Garcia M."/>
            <person name="Sanchez-Ramirez S."/>
            <person name="Szollosi G.J."/>
            <person name="Szarkandi J.G."/>
            <person name="Papp V."/>
            <person name="Albert L."/>
            <person name="Andreopoulos W."/>
            <person name="Angelini C."/>
            <person name="Antonin V."/>
            <person name="Barry K.W."/>
            <person name="Bougher N.L."/>
            <person name="Buchanan P."/>
            <person name="Buyck B."/>
            <person name="Bense V."/>
            <person name="Catcheside P."/>
            <person name="Chovatia M."/>
            <person name="Cooper J."/>
            <person name="Damon W."/>
            <person name="Desjardin D."/>
            <person name="Finy P."/>
            <person name="Geml J."/>
            <person name="Haridas S."/>
            <person name="Hughes K."/>
            <person name="Justo A."/>
            <person name="Karasinski D."/>
            <person name="Kautmanova I."/>
            <person name="Kiss B."/>
            <person name="Kocsube S."/>
            <person name="Kotiranta H."/>
            <person name="LaButti K.M."/>
            <person name="Lechner B.E."/>
            <person name="Liimatainen K."/>
            <person name="Lipzen A."/>
            <person name="Lukacs Z."/>
            <person name="Mihaltcheva S."/>
            <person name="Morgado L.N."/>
            <person name="Niskanen T."/>
            <person name="Noordeloos M.E."/>
            <person name="Ohm R.A."/>
            <person name="Ortiz-Santana B."/>
            <person name="Ovrebo C."/>
            <person name="Racz N."/>
            <person name="Riley R."/>
            <person name="Savchenko A."/>
            <person name="Shiryaev A."/>
            <person name="Soop K."/>
            <person name="Spirin V."/>
            <person name="Szebenyi C."/>
            <person name="Tomsovsky M."/>
            <person name="Tulloss R.E."/>
            <person name="Uehling J."/>
            <person name="Grigoriev I.V."/>
            <person name="Vagvolgyi C."/>
            <person name="Papp T."/>
            <person name="Martin F.M."/>
            <person name="Miettinen O."/>
            <person name="Hibbett D.S."/>
            <person name="Nagy L.G."/>
        </authorList>
    </citation>
    <scope>NUCLEOTIDE SEQUENCE [LARGE SCALE GENOMIC DNA]</scope>
    <source>
        <strain evidence="1 2">NL-1719</strain>
    </source>
</reference>
<evidence type="ECO:0000313" key="1">
    <source>
        <dbReference type="EMBL" id="TFK58865.1"/>
    </source>
</evidence>
<keyword evidence="2" id="KW-1185">Reference proteome</keyword>